<organism evidence="5 6">
    <name type="scientific">Haloplasma contractile SSD-17B</name>
    <dbReference type="NCBI Taxonomy" id="1033810"/>
    <lineage>
        <taxon>Bacteria</taxon>
        <taxon>Bacillati</taxon>
        <taxon>Mycoplasmatota</taxon>
        <taxon>Mollicutes</taxon>
        <taxon>Haloplasmatales</taxon>
        <taxon>Haloplasmataceae</taxon>
        <taxon>Haloplasma</taxon>
    </lineage>
</organism>
<dbReference type="InterPro" id="IPR023620">
    <property type="entry name" value="SmpB"/>
</dbReference>
<evidence type="ECO:0000256" key="1">
    <source>
        <dbReference type="ARBA" id="ARBA00022490"/>
    </source>
</evidence>
<dbReference type="SUPFAM" id="SSF74982">
    <property type="entry name" value="Small protein B (SmpB)"/>
    <property type="match status" value="1"/>
</dbReference>
<dbReference type="PROSITE" id="PS01317">
    <property type="entry name" value="SSRP"/>
    <property type="match status" value="1"/>
</dbReference>
<comment type="subcellular location">
    <subcellularLocation>
        <location evidence="3">Cytoplasm</location>
    </subcellularLocation>
    <text evidence="3">The tmRNA-SmpB complex associates with stalled 70S ribosomes.</text>
</comment>
<dbReference type="PANTHER" id="PTHR30308">
    <property type="entry name" value="TMRNA-BINDING COMPONENT OF TRANS-TRANSLATION TAGGING COMPLEX"/>
    <property type="match status" value="1"/>
</dbReference>
<comment type="similarity">
    <text evidence="3">Belongs to the SmpB family.</text>
</comment>
<dbReference type="eggNOG" id="COG0691">
    <property type="taxonomic scope" value="Bacteria"/>
</dbReference>
<reference evidence="5 6" key="1">
    <citation type="journal article" date="2011" name="J. Bacteriol.">
        <title>Genome sequence of Haloplasma contractile, an unusual contractile bacterium from a deep-sea anoxic brine lake.</title>
        <authorList>
            <person name="Antunes A."/>
            <person name="Alam I."/>
            <person name="El Dorry H."/>
            <person name="Siam R."/>
            <person name="Robertson A."/>
            <person name="Bajic V.B."/>
            <person name="Stingl U."/>
        </authorList>
    </citation>
    <scope>NUCLEOTIDE SEQUENCE [LARGE SCALE GENOMIC DNA]</scope>
    <source>
        <strain evidence="5 6">SSD-17B</strain>
    </source>
</reference>
<comment type="caution">
    <text evidence="5">The sequence shown here is derived from an EMBL/GenBank/DDBJ whole genome shotgun (WGS) entry which is preliminary data.</text>
</comment>
<dbReference type="InterPro" id="IPR000037">
    <property type="entry name" value="SsrA-bd_prot"/>
</dbReference>
<evidence type="ECO:0000256" key="2">
    <source>
        <dbReference type="ARBA" id="ARBA00022884"/>
    </source>
</evidence>
<dbReference type="CDD" id="cd09294">
    <property type="entry name" value="SmpB"/>
    <property type="match status" value="1"/>
</dbReference>
<dbReference type="GO" id="GO:0005829">
    <property type="term" value="C:cytosol"/>
    <property type="evidence" value="ECO:0007669"/>
    <property type="project" value="TreeGrafter"/>
</dbReference>
<dbReference type="InterPro" id="IPR020081">
    <property type="entry name" value="SsrA-bd_prot_CS"/>
</dbReference>
<reference evidence="5 6" key="2">
    <citation type="journal article" date="2013" name="PLoS ONE">
        <title>INDIGO - INtegrated Data Warehouse of MIcrobial GenOmes with Examples from the Red Sea Extremophiles.</title>
        <authorList>
            <person name="Alam I."/>
            <person name="Antunes A."/>
            <person name="Kamau A.A."/>
            <person name="Ba Alawi W."/>
            <person name="Kalkatawi M."/>
            <person name="Stingl U."/>
            <person name="Bajic V.B."/>
        </authorList>
    </citation>
    <scope>NUCLEOTIDE SEQUENCE [LARGE SCALE GENOMIC DNA]</scope>
    <source>
        <strain evidence="5 6">SSD-17B</strain>
    </source>
</reference>
<proteinExistence type="inferred from homology"/>
<dbReference type="Pfam" id="PF01668">
    <property type="entry name" value="SmpB"/>
    <property type="match status" value="1"/>
</dbReference>
<dbReference type="PANTHER" id="PTHR30308:SF2">
    <property type="entry name" value="SSRA-BINDING PROTEIN"/>
    <property type="match status" value="1"/>
</dbReference>
<dbReference type="NCBIfam" id="NF003843">
    <property type="entry name" value="PRK05422.1"/>
    <property type="match status" value="1"/>
</dbReference>
<evidence type="ECO:0000256" key="3">
    <source>
        <dbReference type="HAMAP-Rule" id="MF_00023"/>
    </source>
</evidence>
<dbReference type="Proteomes" id="UP000005707">
    <property type="component" value="Unassembled WGS sequence"/>
</dbReference>
<evidence type="ECO:0000313" key="6">
    <source>
        <dbReference type="Proteomes" id="UP000005707"/>
    </source>
</evidence>
<dbReference type="OrthoDB" id="9805462at2"/>
<protein>
    <recommendedName>
        <fullName evidence="3">SsrA-binding protein</fullName>
    </recommendedName>
    <alternativeName>
        <fullName evidence="3">Small protein B</fullName>
    </alternativeName>
</protein>
<evidence type="ECO:0000313" key="5">
    <source>
        <dbReference type="EMBL" id="ERJ13321.1"/>
    </source>
</evidence>
<dbReference type="RefSeq" id="WP_008826686.1">
    <property type="nucleotide sequence ID" value="NZ_AFNU02000002.1"/>
</dbReference>
<dbReference type="Gene3D" id="2.40.280.10">
    <property type="match status" value="1"/>
</dbReference>
<keyword evidence="6" id="KW-1185">Reference proteome</keyword>
<accession>U2EF60</accession>
<keyword evidence="1 3" id="KW-0963">Cytoplasm</keyword>
<dbReference type="NCBIfam" id="TIGR00086">
    <property type="entry name" value="smpB"/>
    <property type="match status" value="1"/>
</dbReference>
<dbReference type="GO" id="GO:0070930">
    <property type="term" value="P:trans-translation-dependent protein tagging"/>
    <property type="evidence" value="ECO:0007669"/>
    <property type="project" value="TreeGrafter"/>
</dbReference>
<dbReference type="GO" id="GO:0003723">
    <property type="term" value="F:RNA binding"/>
    <property type="evidence" value="ECO:0007669"/>
    <property type="project" value="UniProtKB-UniRule"/>
</dbReference>
<dbReference type="STRING" id="1033810.HLPCO_000950"/>
<dbReference type="FunCoup" id="U2EF60">
    <property type="interactions" value="290"/>
</dbReference>
<comment type="function">
    <text evidence="3">Required for rescue of stalled ribosomes mediated by trans-translation. Binds to transfer-messenger RNA (tmRNA), required for stable association of tmRNA with ribosomes. tmRNA and SmpB together mimic tRNA shape, replacing the anticodon stem-loop with SmpB. tmRNA is encoded by the ssrA gene; the 2 termini fold to resemble tRNA(Ala) and it encodes a 'tag peptide', a short internal open reading frame. During trans-translation Ala-aminoacylated tmRNA acts like a tRNA, entering the A-site of stalled ribosomes, displacing the stalled mRNA. The ribosome then switches to translate the ORF on the tmRNA; the nascent peptide is terminated with the 'tag peptide' encoded by the tmRNA and targeted for degradation. The ribosome is freed to recommence translation, which seems to be the essential function of trans-translation.</text>
</comment>
<keyword evidence="5" id="KW-0808">Transferase</keyword>
<sequence length="154" mass="17720">MPKGLGKIVAQNKKAYHNYFIEEKYEAGLVLQGTEIKSIRSGKVSMNDAYAGIHQGEAYLSNLHISQYEFGTKSNHDPTRRRKLLLHNYEIKKLIGKIQQGGYTLVPTKVYLKNGYAKVQIALAKGKKLHDKRQTLKRKDANRQIERAMKDRYK</sequence>
<dbReference type="AlphaFoldDB" id="U2EF60"/>
<dbReference type="GO" id="GO:0016740">
    <property type="term" value="F:transferase activity"/>
    <property type="evidence" value="ECO:0007669"/>
    <property type="project" value="UniProtKB-KW"/>
</dbReference>
<evidence type="ECO:0000256" key="4">
    <source>
        <dbReference type="SAM" id="MobiDB-lite"/>
    </source>
</evidence>
<keyword evidence="2 3" id="KW-0694">RNA-binding</keyword>
<feature type="region of interest" description="Disordered" evidence="4">
    <location>
        <begin position="132"/>
        <end position="154"/>
    </location>
</feature>
<name>U2EF60_9MOLU</name>
<dbReference type="EMBL" id="AFNU02000002">
    <property type="protein sequence ID" value="ERJ13321.1"/>
    <property type="molecule type" value="Genomic_DNA"/>
</dbReference>
<dbReference type="HAMAP" id="MF_00023">
    <property type="entry name" value="SmpB"/>
    <property type="match status" value="1"/>
</dbReference>
<gene>
    <name evidence="3 5" type="primary">smpB</name>
    <name evidence="5" type="ORF">HLPCO_000950</name>
</gene>
<dbReference type="GO" id="GO:0070929">
    <property type="term" value="P:trans-translation"/>
    <property type="evidence" value="ECO:0007669"/>
    <property type="project" value="UniProtKB-UniRule"/>
</dbReference>
<dbReference type="InParanoid" id="U2EF60"/>